<dbReference type="InterPro" id="IPR050932">
    <property type="entry name" value="TM2D1-3-like"/>
</dbReference>
<evidence type="ECO:0000256" key="1">
    <source>
        <dbReference type="ARBA" id="ARBA00004141"/>
    </source>
</evidence>
<comment type="subcellular location">
    <subcellularLocation>
        <location evidence="1">Membrane</location>
        <topology evidence="1">Multi-pass membrane protein</topology>
    </subcellularLocation>
</comment>
<feature type="region of interest" description="Disordered" evidence="5">
    <location>
        <begin position="1"/>
        <end position="20"/>
    </location>
</feature>
<organism evidence="8 9">
    <name type="scientific">Brevibacterium samyangense</name>
    <dbReference type="NCBI Taxonomy" id="366888"/>
    <lineage>
        <taxon>Bacteria</taxon>
        <taxon>Bacillati</taxon>
        <taxon>Actinomycetota</taxon>
        <taxon>Actinomycetes</taxon>
        <taxon>Micrococcales</taxon>
        <taxon>Brevibacteriaceae</taxon>
        <taxon>Brevibacterium</taxon>
    </lineage>
</organism>
<keyword evidence="9" id="KW-1185">Reference proteome</keyword>
<dbReference type="RefSeq" id="WP_344308670.1">
    <property type="nucleotide sequence ID" value="NZ_BAAANO010000015.1"/>
</dbReference>
<dbReference type="PANTHER" id="PTHR21016">
    <property type="entry name" value="BETA-AMYLOID BINDING PROTEIN-RELATED"/>
    <property type="match status" value="1"/>
</dbReference>
<reference evidence="8 9" key="1">
    <citation type="journal article" date="2019" name="Int. J. Syst. Evol. Microbiol.">
        <title>The Global Catalogue of Microorganisms (GCM) 10K type strain sequencing project: providing services to taxonomists for standard genome sequencing and annotation.</title>
        <authorList>
            <consortium name="The Broad Institute Genomics Platform"/>
            <consortium name="The Broad Institute Genome Sequencing Center for Infectious Disease"/>
            <person name="Wu L."/>
            <person name="Ma J."/>
        </authorList>
    </citation>
    <scope>NUCLEOTIDE SEQUENCE [LARGE SCALE GENOMIC DNA]</scope>
    <source>
        <strain evidence="8 9">JCM 14546</strain>
    </source>
</reference>
<evidence type="ECO:0000313" key="9">
    <source>
        <dbReference type="Proteomes" id="UP001500755"/>
    </source>
</evidence>
<keyword evidence="3 6" id="KW-1133">Transmembrane helix</keyword>
<feature type="domain" description="TM2" evidence="7">
    <location>
        <begin position="65"/>
        <end position="113"/>
    </location>
</feature>
<dbReference type="InterPro" id="IPR007829">
    <property type="entry name" value="TM2"/>
</dbReference>
<comment type="caution">
    <text evidence="8">The sequence shown here is derived from an EMBL/GenBank/DDBJ whole genome shotgun (WGS) entry which is preliminary data.</text>
</comment>
<feature type="transmembrane region" description="Helical" evidence="6">
    <location>
        <begin position="138"/>
        <end position="165"/>
    </location>
</feature>
<feature type="transmembrane region" description="Helical" evidence="6">
    <location>
        <begin position="67"/>
        <end position="83"/>
    </location>
</feature>
<feature type="compositionally biased region" description="Low complexity" evidence="5">
    <location>
        <begin position="40"/>
        <end position="51"/>
    </location>
</feature>
<feature type="transmembrane region" description="Helical" evidence="6">
    <location>
        <begin position="95"/>
        <end position="118"/>
    </location>
</feature>
<evidence type="ECO:0000256" key="6">
    <source>
        <dbReference type="SAM" id="Phobius"/>
    </source>
</evidence>
<gene>
    <name evidence="8" type="ORF">GCM10009755_16370</name>
</gene>
<dbReference type="Proteomes" id="UP001500755">
    <property type="component" value="Unassembled WGS sequence"/>
</dbReference>
<evidence type="ECO:0000256" key="4">
    <source>
        <dbReference type="ARBA" id="ARBA00023136"/>
    </source>
</evidence>
<keyword evidence="2 6" id="KW-0812">Transmembrane</keyword>
<dbReference type="EMBL" id="BAAANO010000015">
    <property type="protein sequence ID" value="GAA2006906.1"/>
    <property type="molecule type" value="Genomic_DNA"/>
</dbReference>
<name>A0ABN2TEI2_9MICO</name>
<protein>
    <recommendedName>
        <fullName evidence="7">TM2 domain-containing protein</fullName>
    </recommendedName>
</protein>
<evidence type="ECO:0000256" key="3">
    <source>
        <dbReference type="ARBA" id="ARBA00022989"/>
    </source>
</evidence>
<sequence length="166" mass="17493">MSTPDNADMGTPRTAATTTHTDDSYLRSDFTAGAEQPVHTAPETPATYTTYPTGASAAGGVPTPPKSYLLTALLSVLGGWFGLDRFYLGKIGTGVLKLVTFGGFGIWWLIDGILAVLGQTKDVDGRALEGYEENKKTVWIVAGVLAALMLWGGGGGFFLFPGLLFL</sequence>
<evidence type="ECO:0000259" key="7">
    <source>
        <dbReference type="Pfam" id="PF05154"/>
    </source>
</evidence>
<accession>A0ABN2TEI2</accession>
<keyword evidence="4 6" id="KW-0472">Membrane</keyword>
<proteinExistence type="predicted"/>
<feature type="region of interest" description="Disordered" evidence="5">
    <location>
        <begin position="32"/>
        <end position="51"/>
    </location>
</feature>
<dbReference type="Pfam" id="PF05154">
    <property type="entry name" value="TM2"/>
    <property type="match status" value="1"/>
</dbReference>
<evidence type="ECO:0000256" key="2">
    <source>
        <dbReference type="ARBA" id="ARBA00022692"/>
    </source>
</evidence>
<evidence type="ECO:0000256" key="5">
    <source>
        <dbReference type="SAM" id="MobiDB-lite"/>
    </source>
</evidence>
<dbReference type="PANTHER" id="PTHR21016:SF25">
    <property type="entry name" value="TM2 DOMAIN-CONTAINING PROTEIN DDB_G0277895-RELATED"/>
    <property type="match status" value="1"/>
</dbReference>
<evidence type="ECO:0000313" key="8">
    <source>
        <dbReference type="EMBL" id="GAA2006906.1"/>
    </source>
</evidence>